<feature type="compositionally biased region" description="Basic and acidic residues" evidence="1">
    <location>
        <begin position="635"/>
        <end position="644"/>
    </location>
</feature>
<dbReference type="InterPro" id="IPR058112">
    <property type="entry name" value="CD3337_EF1877-like"/>
</dbReference>
<dbReference type="BioCyc" id="LMON169963:LMO1105-MONOMER"/>
<feature type="transmembrane region" description="Helical" evidence="2">
    <location>
        <begin position="163"/>
        <end position="181"/>
    </location>
</feature>
<evidence type="ECO:0000313" key="4">
    <source>
        <dbReference type="Proteomes" id="UP000000817"/>
    </source>
</evidence>
<evidence type="ECO:0000256" key="1">
    <source>
        <dbReference type="SAM" id="MobiDB-lite"/>
    </source>
</evidence>
<dbReference type="eggNOG" id="COG4980">
    <property type="taxonomic scope" value="Bacteria"/>
</dbReference>
<dbReference type="EnsemblBacteria" id="CAC99183">
    <property type="protein sequence ID" value="CAC99183"/>
    <property type="gene ID" value="CAC99183"/>
</dbReference>
<feature type="compositionally biased region" description="Polar residues" evidence="1">
    <location>
        <begin position="588"/>
        <end position="597"/>
    </location>
</feature>
<feature type="transmembrane region" description="Helical" evidence="2">
    <location>
        <begin position="326"/>
        <end position="345"/>
    </location>
</feature>
<dbReference type="PhylomeDB" id="Q8Y814"/>
<keyword evidence="2" id="KW-1133">Transmembrane helix</keyword>
<feature type="compositionally biased region" description="Basic and acidic residues" evidence="1">
    <location>
        <begin position="673"/>
        <end position="696"/>
    </location>
</feature>
<feature type="region of interest" description="Disordered" evidence="1">
    <location>
        <begin position="466"/>
        <end position="540"/>
    </location>
</feature>
<accession>Q8Y814</accession>
<dbReference type="HOGENOM" id="CLU_012838_0_0_9"/>
<feature type="transmembrane region" description="Helical" evidence="2">
    <location>
        <begin position="351"/>
        <end position="370"/>
    </location>
</feature>
<keyword evidence="4" id="KW-1185">Reference proteome</keyword>
<feature type="compositionally biased region" description="Basic and acidic residues" evidence="1">
    <location>
        <begin position="598"/>
        <end position="625"/>
    </location>
</feature>
<dbReference type="PIR" id="AI1212">
    <property type="entry name" value="AI1212"/>
</dbReference>
<feature type="compositionally biased region" description="Basic residues" evidence="1">
    <location>
        <begin position="466"/>
        <end position="475"/>
    </location>
</feature>
<feature type="transmembrane region" description="Helical" evidence="2">
    <location>
        <begin position="27"/>
        <end position="48"/>
    </location>
</feature>
<keyword evidence="2" id="KW-0812">Transmembrane</keyword>
<dbReference type="AlphaFoldDB" id="Q8Y814"/>
<dbReference type="RefSeq" id="WP_010989670.1">
    <property type="nucleotide sequence ID" value="NC_003210.1"/>
</dbReference>
<dbReference type="PATRIC" id="fig|169963.11.peg.1136"/>
<evidence type="ECO:0000256" key="2">
    <source>
        <dbReference type="SAM" id="Phobius"/>
    </source>
</evidence>
<sequence length="719" mass="81070">MRTKEERKARKIEKKQRIKQLPIYKKIIRYVLIAIIFFVILIIMLASVGTVAHAAGLVDETINTSNEYSKYGLGNYQLDFYVNNDWGWLPWNWSDGIGKSVSYGLYAITNFVWTISLYLSNATGYLVQEAYSLDFISKTVDSIGKNIQTIAGVTKNGFSTSGFYVGFLLILIFILGIYVTYTGLIKRETTKAVRAVLNFIVVFILSASFIAYAPDYIGNINDFSKDISTSALDVGTKIVMPDTDSKGKDSVDMIRDSLFSVQVKQPWLLLQYGTTDVDSLGADRVESLLSTSPDTNNGEDREDIVITEIETFNNANLSISKTVSRLGTVFFLFIFNIGISVFVFLLTGMMIFSQVLFIIFAMFLPISFLLSMIPSFDGMGKKAIMKLFNVIMTRAGLTLVITVAFSISTMLYSLAGSSPFFMIMFLQIVTFAGIYFKLGDIMNMFSLQSNDSQSMGRQMFRKPRMFLNRQSRRLQRNVSRAIGKNSRSGKEKEAPTPTKTTKANHERQNENGNESTANRPTSTKQNRSAGTRAGEKMGDLMEAKNRMVDKAGDMKDTIKNAPTNAKYAVHKGKRDLVRNVSEFSQSFADTRNLQQQERATKRNEKKATVAQRRQEMDKAKAEKSNLEPYASMQKRQRDYEERKQPVPRTAPTPAPQASTPKATPERTASTNQQHERPLQKQKNTTKEQVKANKRENTSTTSKNSKTENKITKTTTKRRK</sequence>
<dbReference type="NCBIfam" id="NF046089">
    <property type="entry name" value="CD3337_EF1877"/>
    <property type="match status" value="1"/>
</dbReference>
<name>Q8Y814_LISMO</name>
<dbReference type="OrthoDB" id="1651731at2"/>
<protein>
    <submittedName>
        <fullName evidence="3">Lmo1105 protein</fullName>
    </submittedName>
</protein>
<gene>
    <name evidence="3" type="ordered locus">lmo1105</name>
</gene>
<dbReference type="KEGG" id="lmo:lmo1105"/>
<dbReference type="STRING" id="169963.gene:17593761"/>
<dbReference type="RefSeq" id="NP_464630.1">
    <property type="nucleotide sequence ID" value="NC_003210.1"/>
</dbReference>
<feature type="region of interest" description="Disordered" evidence="1">
    <location>
        <begin position="588"/>
        <end position="719"/>
    </location>
</feature>
<keyword evidence="2" id="KW-0472">Membrane</keyword>
<dbReference type="PaxDb" id="169963-lmo1105"/>
<dbReference type="GeneID" id="986240"/>
<proteinExistence type="predicted"/>
<evidence type="ECO:0000313" key="3">
    <source>
        <dbReference type="EMBL" id="CAC99183.1"/>
    </source>
</evidence>
<dbReference type="EMBL" id="AL591977">
    <property type="protein sequence ID" value="CAC99183.1"/>
    <property type="molecule type" value="Genomic_DNA"/>
</dbReference>
<feature type="compositionally biased region" description="Polar residues" evidence="1">
    <location>
        <begin position="510"/>
        <end position="529"/>
    </location>
</feature>
<feature type="transmembrane region" description="Helical" evidence="2">
    <location>
        <begin position="193"/>
        <end position="213"/>
    </location>
</feature>
<feature type="transmembrane region" description="Helical" evidence="2">
    <location>
        <begin position="391"/>
        <end position="414"/>
    </location>
</feature>
<reference evidence="3 4" key="1">
    <citation type="journal article" date="2001" name="Science">
        <title>Comparative genomics of Listeria species.</title>
        <authorList>
            <person name="Glaser P."/>
            <person name="Frangeul L."/>
            <person name="Buchrieser C."/>
            <person name="Rusniok C."/>
            <person name="Amend A."/>
            <person name="Baquero F."/>
            <person name="Berche P."/>
            <person name="Bloecker H."/>
            <person name="Brandt P."/>
            <person name="Chakraborty T."/>
            <person name="Charbit A."/>
            <person name="Chetouani F."/>
            <person name="Couve E."/>
            <person name="de Daruvar A."/>
            <person name="Dehoux P."/>
            <person name="Domann E."/>
            <person name="Dominguez-Bernal G."/>
            <person name="Duchaud E."/>
            <person name="Durant L."/>
            <person name="Dussurget O."/>
            <person name="Entian K.-D."/>
            <person name="Fsihi H."/>
            <person name="Garcia-del Portillo F."/>
            <person name="Garrido P."/>
            <person name="Gautier L."/>
            <person name="Goebel W."/>
            <person name="Gomez-Lopez N."/>
            <person name="Hain T."/>
            <person name="Hauf J."/>
            <person name="Jackson D."/>
            <person name="Jones L.-M."/>
            <person name="Kaerst U."/>
            <person name="Kreft J."/>
            <person name="Kuhn M."/>
            <person name="Kunst F."/>
            <person name="Kurapkat G."/>
            <person name="Madueno E."/>
            <person name="Maitournam A."/>
            <person name="Mata Vicente J."/>
            <person name="Ng E."/>
            <person name="Nedjari H."/>
            <person name="Nordsiek G."/>
            <person name="Novella S."/>
            <person name="de Pablos B."/>
            <person name="Perez-Diaz J.-C."/>
            <person name="Purcell R."/>
            <person name="Remmel B."/>
            <person name="Rose M."/>
            <person name="Schlueter T."/>
            <person name="Simoes N."/>
            <person name="Tierrez A."/>
            <person name="Vazquez-Boland J.-A."/>
            <person name="Voss H."/>
            <person name="Wehland J."/>
            <person name="Cossart P."/>
        </authorList>
    </citation>
    <scope>NUCLEOTIDE SEQUENCE [LARGE SCALE GENOMIC DNA]</scope>
    <source>
        <strain evidence="4">ATCC BAA-679 / EGD-e</strain>
    </source>
</reference>
<organism evidence="3 4">
    <name type="scientific">Listeria monocytogenes serovar 1/2a (strain ATCC BAA-679 / EGD-e)</name>
    <dbReference type="NCBI Taxonomy" id="169963"/>
    <lineage>
        <taxon>Bacteria</taxon>
        <taxon>Bacillati</taxon>
        <taxon>Bacillota</taxon>
        <taxon>Bacilli</taxon>
        <taxon>Bacillales</taxon>
        <taxon>Listeriaceae</taxon>
        <taxon>Listeria</taxon>
    </lineage>
</organism>
<feature type="transmembrane region" description="Helical" evidence="2">
    <location>
        <begin position="420"/>
        <end position="438"/>
    </location>
</feature>
<dbReference type="Proteomes" id="UP000000817">
    <property type="component" value="Chromosome"/>
</dbReference>